<comment type="subcellular location">
    <subcellularLocation>
        <location evidence="1">Cell membrane</location>
    </subcellularLocation>
</comment>
<dbReference type="SMART" id="SM00304">
    <property type="entry name" value="HAMP"/>
    <property type="match status" value="1"/>
</dbReference>
<name>A0A7X2LZI9_9BACI</name>
<reference evidence="11 12" key="1">
    <citation type="submission" date="2019-11" db="EMBL/GenBank/DDBJ databases">
        <title>Bacillus lacus genome.</title>
        <authorList>
            <person name="Allen C.J."/>
            <person name="Newman J.D."/>
        </authorList>
    </citation>
    <scope>NUCLEOTIDE SEQUENCE [LARGE SCALE GENOMIC DNA]</scope>
    <source>
        <strain evidence="11 12">KCTC 33946</strain>
    </source>
</reference>
<evidence type="ECO:0000256" key="1">
    <source>
        <dbReference type="ARBA" id="ARBA00004236"/>
    </source>
</evidence>
<keyword evidence="2" id="KW-1003">Cell membrane</keyword>
<feature type="domain" description="HAMP" evidence="10">
    <location>
        <begin position="225"/>
        <end position="278"/>
    </location>
</feature>
<dbReference type="SUPFAM" id="SSF58104">
    <property type="entry name" value="Methyl-accepting chemotaxis protein (MCP) signaling domain"/>
    <property type="match status" value="1"/>
</dbReference>
<keyword evidence="8" id="KW-1133">Transmembrane helix</keyword>
<dbReference type="PROSITE" id="PS50885">
    <property type="entry name" value="HAMP"/>
    <property type="match status" value="1"/>
</dbReference>
<dbReference type="Proteomes" id="UP000448867">
    <property type="component" value="Unassembled WGS sequence"/>
</dbReference>
<evidence type="ECO:0000256" key="8">
    <source>
        <dbReference type="SAM" id="Phobius"/>
    </source>
</evidence>
<keyword evidence="8" id="KW-0812">Transmembrane</keyword>
<dbReference type="PANTHER" id="PTHR32089">
    <property type="entry name" value="METHYL-ACCEPTING CHEMOTAXIS PROTEIN MCPB"/>
    <property type="match status" value="1"/>
</dbReference>
<feature type="transmembrane region" description="Helical" evidence="8">
    <location>
        <begin position="203"/>
        <end position="223"/>
    </location>
</feature>
<organism evidence="11 12">
    <name type="scientific">Metabacillus lacus</name>
    <dbReference type="NCBI Taxonomy" id="1983721"/>
    <lineage>
        <taxon>Bacteria</taxon>
        <taxon>Bacillati</taxon>
        <taxon>Bacillota</taxon>
        <taxon>Bacilli</taxon>
        <taxon>Bacillales</taxon>
        <taxon>Bacillaceae</taxon>
        <taxon>Metabacillus</taxon>
    </lineage>
</organism>
<dbReference type="CDD" id="cd06225">
    <property type="entry name" value="HAMP"/>
    <property type="match status" value="1"/>
</dbReference>
<protein>
    <submittedName>
        <fullName evidence="11">HAMP domain-containing protein</fullName>
    </submittedName>
</protein>
<evidence type="ECO:0000256" key="5">
    <source>
        <dbReference type="ARBA" id="ARBA00029447"/>
    </source>
</evidence>
<sequence length="583" mass="63120">MYPWIQEGTMKQLKKQKKTSKINAKKSSLQGKLFKAFGIIVVLCLLMSGFNFFSMTFIHNGTEKIVEKESKALIQSEQLRYNMAQQISSVRAFFLYRSGKYQSEVAQLQKDSEILKQGMLQLSNNQEVENVIKQADNWERELNENVIKPASAGMKVSAEQSFKKLESQSENLVAQLDEIAKSSEKQISDAGAQIISSGNTMRILGLAISILIVGISAFLAFNISKSITLPLKKLSRHLSEISKGNLHHEPLHYKGKDEVGDLVESVNGMNDQLKLLVGEIFKASRQVGEQSGHLLHSSSEVREGSEQIASTMQELTSGAENQASSASQLSGAMADFLEKIQTANEASASAYTTSKAAISQTSAGTLLMTKSVDQMTTIHDLMKGTVEKMKSLGEQSKEISKLVAVIQTIADQTNLLALNAAIEAARAGEHGKGFAVVADEVRKLAEQVSSSIVDIHSIAANVGKETDEVTHNLNGGYAEIVKGTESVHKTGESFAVIKVHIEEMSAGIQEMQEHFQDILLNGSAMNSAITNIASVSQESAAGIEQTAASAEQANSAMEGIHGNAESLSGLSKKLTETVNKFTF</sequence>
<dbReference type="SMART" id="SM00283">
    <property type="entry name" value="MA"/>
    <property type="match status" value="1"/>
</dbReference>
<dbReference type="AlphaFoldDB" id="A0A7X2LZI9"/>
<feature type="domain" description="Methyl-accepting transducer" evidence="9">
    <location>
        <begin position="297"/>
        <end position="554"/>
    </location>
</feature>
<evidence type="ECO:0000256" key="4">
    <source>
        <dbReference type="ARBA" id="ARBA00023224"/>
    </source>
</evidence>
<keyword evidence="3 8" id="KW-0472">Membrane</keyword>
<dbReference type="GO" id="GO:0007165">
    <property type="term" value="P:signal transduction"/>
    <property type="evidence" value="ECO:0007669"/>
    <property type="project" value="UniProtKB-KW"/>
</dbReference>
<evidence type="ECO:0000259" key="10">
    <source>
        <dbReference type="PROSITE" id="PS50885"/>
    </source>
</evidence>
<dbReference type="GO" id="GO:0005886">
    <property type="term" value="C:plasma membrane"/>
    <property type="evidence" value="ECO:0007669"/>
    <property type="project" value="UniProtKB-SubCell"/>
</dbReference>
<dbReference type="OrthoDB" id="2168386at2"/>
<accession>A0A7X2LZI9</accession>
<evidence type="ECO:0000256" key="2">
    <source>
        <dbReference type="ARBA" id="ARBA00022475"/>
    </source>
</evidence>
<evidence type="ECO:0000256" key="3">
    <source>
        <dbReference type="ARBA" id="ARBA00023136"/>
    </source>
</evidence>
<dbReference type="Gene3D" id="1.10.287.950">
    <property type="entry name" value="Methyl-accepting chemotaxis protein"/>
    <property type="match status" value="1"/>
</dbReference>
<comment type="caution">
    <text evidence="11">The sequence shown here is derived from an EMBL/GenBank/DDBJ whole genome shotgun (WGS) entry which is preliminary data.</text>
</comment>
<evidence type="ECO:0000259" key="9">
    <source>
        <dbReference type="PROSITE" id="PS50111"/>
    </source>
</evidence>
<evidence type="ECO:0000313" key="11">
    <source>
        <dbReference type="EMBL" id="MRX71992.1"/>
    </source>
</evidence>
<comment type="similarity">
    <text evidence="5">Belongs to the methyl-accepting chemotaxis (MCP) protein family.</text>
</comment>
<dbReference type="Pfam" id="PF00672">
    <property type="entry name" value="HAMP"/>
    <property type="match status" value="1"/>
</dbReference>
<gene>
    <name evidence="11" type="ORF">GJU40_07385</name>
</gene>
<dbReference type="InterPro" id="IPR003660">
    <property type="entry name" value="HAMP_dom"/>
</dbReference>
<proteinExistence type="inferred from homology"/>
<dbReference type="PANTHER" id="PTHR32089:SF112">
    <property type="entry name" value="LYSOZYME-LIKE PROTEIN-RELATED"/>
    <property type="match status" value="1"/>
</dbReference>
<dbReference type="InterPro" id="IPR004089">
    <property type="entry name" value="MCPsignal_dom"/>
</dbReference>
<evidence type="ECO:0000313" key="12">
    <source>
        <dbReference type="Proteomes" id="UP000448867"/>
    </source>
</evidence>
<keyword evidence="4 6" id="KW-0807">Transducer</keyword>
<feature type="coiled-coil region" evidence="7">
    <location>
        <begin position="155"/>
        <end position="182"/>
    </location>
</feature>
<keyword evidence="7" id="KW-0175">Coiled coil</keyword>
<evidence type="ECO:0000256" key="7">
    <source>
        <dbReference type="SAM" id="Coils"/>
    </source>
</evidence>
<evidence type="ECO:0000256" key="6">
    <source>
        <dbReference type="PROSITE-ProRule" id="PRU00284"/>
    </source>
</evidence>
<dbReference type="PROSITE" id="PS50111">
    <property type="entry name" value="CHEMOTAXIS_TRANSDUC_2"/>
    <property type="match status" value="1"/>
</dbReference>
<dbReference type="EMBL" id="WKKI01000009">
    <property type="protein sequence ID" value="MRX71992.1"/>
    <property type="molecule type" value="Genomic_DNA"/>
</dbReference>
<feature type="transmembrane region" description="Helical" evidence="8">
    <location>
        <begin position="36"/>
        <end position="58"/>
    </location>
</feature>
<dbReference type="Pfam" id="PF00015">
    <property type="entry name" value="MCPsignal"/>
    <property type="match status" value="1"/>
</dbReference>
<keyword evidence="12" id="KW-1185">Reference proteome</keyword>